<dbReference type="SMART" id="SM00066">
    <property type="entry name" value="GAL4"/>
    <property type="match status" value="1"/>
</dbReference>
<evidence type="ECO:0000256" key="3">
    <source>
        <dbReference type="SAM" id="MobiDB-lite"/>
    </source>
</evidence>
<dbReference type="CDD" id="cd00067">
    <property type="entry name" value="GAL4"/>
    <property type="match status" value="1"/>
</dbReference>
<accession>R7YX47</accession>
<dbReference type="OMA" id="AFWVYAR"/>
<dbReference type="EMBL" id="JH767580">
    <property type="protein sequence ID" value="EON66477.1"/>
    <property type="molecule type" value="Genomic_DNA"/>
</dbReference>
<dbReference type="GeneID" id="19902886"/>
<dbReference type="GO" id="GO:0045944">
    <property type="term" value="P:positive regulation of transcription by RNA polymerase II"/>
    <property type="evidence" value="ECO:0007669"/>
    <property type="project" value="TreeGrafter"/>
</dbReference>
<dbReference type="Pfam" id="PF11951">
    <property type="entry name" value="Fungal_trans_2"/>
    <property type="match status" value="1"/>
</dbReference>
<dbReference type="Pfam" id="PF00172">
    <property type="entry name" value="Zn_clus"/>
    <property type="match status" value="1"/>
</dbReference>
<keyword evidence="2" id="KW-0539">Nucleus</keyword>
<feature type="compositionally biased region" description="Basic and acidic residues" evidence="3">
    <location>
        <begin position="69"/>
        <end position="83"/>
    </location>
</feature>
<evidence type="ECO:0000256" key="1">
    <source>
        <dbReference type="ARBA" id="ARBA00004123"/>
    </source>
</evidence>
<evidence type="ECO:0000313" key="5">
    <source>
        <dbReference type="EMBL" id="EON66477.1"/>
    </source>
</evidence>
<comment type="subcellular location">
    <subcellularLocation>
        <location evidence="1">Nucleus</location>
    </subcellularLocation>
</comment>
<dbReference type="GO" id="GO:0005634">
    <property type="term" value="C:nucleus"/>
    <property type="evidence" value="ECO:0007669"/>
    <property type="project" value="UniProtKB-SubCell"/>
</dbReference>
<feature type="domain" description="Zn(2)-C6 fungal-type" evidence="4">
    <location>
        <begin position="26"/>
        <end position="51"/>
    </location>
</feature>
<dbReference type="GO" id="GO:0008270">
    <property type="term" value="F:zinc ion binding"/>
    <property type="evidence" value="ECO:0007669"/>
    <property type="project" value="InterPro"/>
</dbReference>
<organism evidence="5 6">
    <name type="scientific">Coniosporium apollinis (strain CBS 100218)</name>
    <name type="common">Rock-inhabiting black yeast</name>
    <dbReference type="NCBI Taxonomy" id="1168221"/>
    <lineage>
        <taxon>Eukaryota</taxon>
        <taxon>Fungi</taxon>
        <taxon>Dikarya</taxon>
        <taxon>Ascomycota</taxon>
        <taxon>Pezizomycotina</taxon>
        <taxon>Dothideomycetes</taxon>
        <taxon>Dothideomycetes incertae sedis</taxon>
        <taxon>Coniosporium</taxon>
    </lineage>
</organism>
<dbReference type="InterPro" id="IPR001138">
    <property type="entry name" value="Zn2Cys6_DnaBD"/>
</dbReference>
<dbReference type="CDD" id="cd12148">
    <property type="entry name" value="fungal_TF_MHR"/>
    <property type="match status" value="1"/>
</dbReference>
<keyword evidence="6" id="KW-1185">Reference proteome</keyword>
<dbReference type="Gene3D" id="4.10.240.10">
    <property type="entry name" value="Zn(2)-C6 fungal-type DNA-binding domain"/>
    <property type="match status" value="1"/>
</dbReference>
<proteinExistence type="predicted"/>
<dbReference type="Proteomes" id="UP000016924">
    <property type="component" value="Unassembled WGS sequence"/>
</dbReference>
<feature type="region of interest" description="Disordered" evidence="3">
    <location>
        <begin position="389"/>
        <end position="409"/>
    </location>
</feature>
<dbReference type="HOGENOM" id="CLU_039140_0_0_1"/>
<dbReference type="PANTHER" id="PTHR37534:SF9">
    <property type="entry name" value="ZN(II)2CYS6 TRANSCRIPTION FACTOR (EUROFUNG)"/>
    <property type="match status" value="1"/>
</dbReference>
<dbReference type="GO" id="GO:0000981">
    <property type="term" value="F:DNA-binding transcription factor activity, RNA polymerase II-specific"/>
    <property type="evidence" value="ECO:0007669"/>
    <property type="project" value="InterPro"/>
</dbReference>
<dbReference type="GO" id="GO:0000976">
    <property type="term" value="F:transcription cis-regulatory region binding"/>
    <property type="evidence" value="ECO:0007669"/>
    <property type="project" value="TreeGrafter"/>
</dbReference>
<protein>
    <recommendedName>
        <fullName evidence="4">Zn(2)-C6 fungal-type domain-containing protein</fullName>
    </recommendedName>
</protein>
<name>R7YX47_CONA1</name>
<dbReference type="AlphaFoldDB" id="R7YX47"/>
<feature type="region of interest" description="Disordered" evidence="3">
    <location>
        <begin position="62"/>
        <end position="89"/>
    </location>
</feature>
<evidence type="ECO:0000259" key="4">
    <source>
        <dbReference type="PROSITE" id="PS50048"/>
    </source>
</evidence>
<dbReference type="eggNOG" id="ENOG502SPWC">
    <property type="taxonomic scope" value="Eukaryota"/>
</dbReference>
<dbReference type="OrthoDB" id="4525710at2759"/>
<dbReference type="SUPFAM" id="SSF57701">
    <property type="entry name" value="Zn2/Cys6 DNA-binding domain"/>
    <property type="match status" value="1"/>
</dbReference>
<evidence type="ECO:0000313" key="6">
    <source>
        <dbReference type="Proteomes" id="UP000016924"/>
    </source>
</evidence>
<dbReference type="RefSeq" id="XP_007781794.1">
    <property type="nucleotide sequence ID" value="XM_007783604.1"/>
</dbReference>
<dbReference type="PROSITE" id="PS50048">
    <property type="entry name" value="ZN2_CY6_FUNGAL_2"/>
    <property type="match status" value="1"/>
</dbReference>
<dbReference type="InterPro" id="IPR021858">
    <property type="entry name" value="Fun_TF"/>
</dbReference>
<dbReference type="PANTHER" id="PTHR37534">
    <property type="entry name" value="TRANSCRIPTIONAL ACTIVATOR PROTEIN UGA3"/>
    <property type="match status" value="1"/>
</dbReference>
<dbReference type="InterPro" id="IPR036864">
    <property type="entry name" value="Zn2-C6_fun-type_DNA-bd_sf"/>
</dbReference>
<gene>
    <name evidence="5" type="ORF">W97_05575</name>
</gene>
<sequence>MAISPDLTAVAVPGLHDPTQSDGAFNCKSRHSRCDEKKPVCSNCERLNLRCHAPEFITPSAWSAAIDSPPRRQESDDHDHVAHTEPPTSTWDVFHSPVQGFSSDDSLQALLSQPEAPSIPALTLQPSLSPTVSLTAEMAHLLYVYQFGVSTWMDLFDHTLTYQRAVTRRALVSNLLLHCICAFTAKHLSLLVSGEIWTPVAARYYGESLRLLIGALGSAAPQEDTLTATMLLSSYEVVAAQGQEHRRHLFGAGRLIRTHGISALSVGIDRANFWIYVRHEISVALVTERPLQMRPMEWGVRWEDGEAEEDTLGNQLLWLLGRAIDLTYARDPNTGESAATIGERMDLMRDVEVWFNGLPGSFEGVKYEETEEGFSKLYFAVPAAGEWPSDAGNREMKMKPLNDTVQLPR</sequence>
<reference evidence="6" key="1">
    <citation type="submission" date="2012-06" db="EMBL/GenBank/DDBJ databases">
        <title>The genome sequence of Coniosporium apollinis CBS 100218.</title>
        <authorList>
            <consortium name="The Broad Institute Genome Sequencing Platform"/>
            <person name="Cuomo C."/>
            <person name="Gorbushina A."/>
            <person name="Noack S."/>
            <person name="Walker B."/>
            <person name="Young S.K."/>
            <person name="Zeng Q."/>
            <person name="Gargeya S."/>
            <person name="Fitzgerald M."/>
            <person name="Haas B."/>
            <person name="Abouelleil A."/>
            <person name="Alvarado L."/>
            <person name="Arachchi H.M."/>
            <person name="Berlin A.M."/>
            <person name="Chapman S.B."/>
            <person name="Goldberg J."/>
            <person name="Griggs A."/>
            <person name="Gujja S."/>
            <person name="Hansen M."/>
            <person name="Howarth C."/>
            <person name="Imamovic A."/>
            <person name="Larimer J."/>
            <person name="McCowan C."/>
            <person name="Montmayeur A."/>
            <person name="Murphy C."/>
            <person name="Neiman D."/>
            <person name="Pearson M."/>
            <person name="Priest M."/>
            <person name="Roberts A."/>
            <person name="Saif S."/>
            <person name="Shea T."/>
            <person name="Sisk P."/>
            <person name="Sykes S."/>
            <person name="Wortman J."/>
            <person name="Nusbaum C."/>
            <person name="Birren B."/>
        </authorList>
    </citation>
    <scope>NUCLEOTIDE SEQUENCE [LARGE SCALE GENOMIC DNA]</scope>
    <source>
        <strain evidence="6">CBS 100218</strain>
    </source>
</reference>
<evidence type="ECO:0000256" key="2">
    <source>
        <dbReference type="ARBA" id="ARBA00023242"/>
    </source>
</evidence>